<proteinExistence type="predicted"/>
<evidence type="ECO:0000313" key="1">
    <source>
        <dbReference type="EMBL" id="KAJ7014355.1"/>
    </source>
</evidence>
<reference evidence="1 2" key="1">
    <citation type="journal article" date="2023" name="Mol. Ecol. Resour.">
        <title>Chromosome-level genome assembly of a triploid poplar Populus alba 'Berolinensis'.</title>
        <authorList>
            <person name="Chen S."/>
            <person name="Yu Y."/>
            <person name="Wang X."/>
            <person name="Wang S."/>
            <person name="Zhang T."/>
            <person name="Zhou Y."/>
            <person name="He R."/>
            <person name="Meng N."/>
            <person name="Wang Y."/>
            <person name="Liu W."/>
            <person name="Liu Z."/>
            <person name="Liu J."/>
            <person name="Guo Q."/>
            <person name="Huang H."/>
            <person name="Sederoff R.R."/>
            <person name="Wang G."/>
            <person name="Qu G."/>
            <person name="Chen S."/>
        </authorList>
    </citation>
    <scope>NUCLEOTIDE SEQUENCE [LARGE SCALE GENOMIC DNA]</scope>
    <source>
        <strain evidence="1">SC-2020</strain>
    </source>
</reference>
<name>A0AAD6RSI8_9ROSI</name>
<dbReference type="Proteomes" id="UP001164929">
    <property type="component" value="Chromosome 1"/>
</dbReference>
<dbReference type="EMBL" id="JAQIZT010000001">
    <property type="protein sequence ID" value="KAJ7014355.1"/>
    <property type="molecule type" value="Genomic_DNA"/>
</dbReference>
<dbReference type="AlphaFoldDB" id="A0AAD6RSI8"/>
<accession>A0AAD6RSI8</accession>
<comment type="caution">
    <text evidence="1">The sequence shown here is derived from an EMBL/GenBank/DDBJ whole genome shotgun (WGS) entry which is preliminary data.</text>
</comment>
<gene>
    <name evidence="1" type="ORF">NC653_003847</name>
</gene>
<keyword evidence="2" id="KW-1185">Reference proteome</keyword>
<evidence type="ECO:0000313" key="2">
    <source>
        <dbReference type="Proteomes" id="UP001164929"/>
    </source>
</evidence>
<sequence>MSKKVDNVTTQNACHKLVRDAASASLRIEREKHSLSLAILFHASLYVCSRLQRRLKFPYRRDREGYDLNYIPLVQFTWGRTREALLDVLFRLQLGFDYCYGKACYRAQDLSRCQDLEHRAFFVHAVREREDSGFLRNQRKVD</sequence>
<organism evidence="1 2">
    <name type="scientific">Populus alba x Populus x berolinensis</name>
    <dbReference type="NCBI Taxonomy" id="444605"/>
    <lineage>
        <taxon>Eukaryota</taxon>
        <taxon>Viridiplantae</taxon>
        <taxon>Streptophyta</taxon>
        <taxon>Embryophyta</taxon>
        <taxon>Tracheophyta</taxon>
        <taxon>Spermatophyta</taxon>
        <taxon>Magnoliopsida</taxon>
        <taxon>eudicotyledons</taxon>
        <taxon>Gunneridae</taxon>
        <taxon>Pentapetalae</taxon>
        <taxon>rosids</taxon>
        <taxon>fabids</taxon>
        <taxon>Malpighiales</taxon>
        <taxon>Salicaceae</taxon>
        <taxon>Saliceae</taxon>
        <taxon>Populus</taxon>
    </lineage>
</organism>
<protein>
    <submittedName>
        <fullName evidence="1">Uncharacterized protein</fullName>
    </submittedName>
</protein>